<dbReference type="AlphaFoldDB" id="A0A3R8VHN1"/>
<proteinExistence type="predicted"/>
<organism evidence="1 2">
    <name type="scientific">Saccharopolyspora rhizosphaerae</name>
    <dbReference type="NCBI Taxonomy" id="2492662"/>
    <lineage>
        <taxon>Bacteria</taxon>
        <taxon>Bacillati</taxon>
        <taxon>Actinomycetota</taxon>
        <taxon>Actinomycetes</taxon>
        <taxon>Pseudonocardiales</taxon>
        <taxon>Pseudonocardiaceae</taxon>
        <taxon>Saccharopolyspora</taxon>
    </lineage>
</organism>
<comment type="caution">
    <text evidence="1">The sequence shown here is derived from an EMBL/GenBank/DDBJ whole genome shotgun (WGS) entry which is preliminary data.</text>
</comment>
<name>A0A3R8VHN1_9PSEU</name>
<sequence>MRDRVVRRIYADMRSIDWDELSARDRSRQYDLWNNDSEIGAIIANFKDDPRHWIKDGPVKEWPRAKIGHGPYARLLGGSHDPAAERQQLAEKIVRLTLPGWIPDPDSITEKPMRMVVHPPFHGEEVDARIIAWASSENFKHLLWAALEAVESDDHRSWVLAVTETFEKPVAADTKALHRRIVQRCQLQVEHIEL</sequence>
<accession>A0A3R8VHN1</accession>
<dbReference type="RefSeq" id="WP_125089980.1">
    <property type="nucleotide sequence ID" value="NZ_RSAA01000008.1"/>
</dbReference>
<dbReference type="EMBL" id="RSAA01000008">
    <property type="protein sequence ID" value="RRO17649.1"/>
    <property type="molecule type" value="Genomic_DNA"/>
</dbReference>
<protein>
    <submittedName>
        <fullName evidence="1">Uncharacterized protein</fullName>
    </submittedName>
</protein>
<reference evidence="1 2" key="1">
    <citation type="submission" date="2018-11" db="EMBL/GenBank/DDBJ databases">
        <title>Saccharopolyspora rhizosphaerae sp. nov., an actinomycete isolated from rhizosphere soil in Thailand.</title>
        <authorList>
            <person name="Intra B."/>
            <person name="Euanorasetr J."/>
            <person name="Take A."/>
            <person name="Inahashi Y."/>
            <person name="Mori M."/>
            <person name="Panbangred W."/>
            <person name="Matsumoto A."/>
        </authorList>
    </citation>
    <scope>NUCLEOTIDE SEQUENCE [LARGE SCALE GENOMIC DNA]</scope>
    <source>
        <strain evidence="1 2">H219</strain>
    </source>
</reference>
<gene>
    <name evidence="1" type="ORF">EIL87_10280</name>
</gene>
<dbReference type="Proteomes" id="UP000274515">
    <property type="component" value="Unassembled WGS sequence"/>
</dbReference>
<evidence type="ECO:0000313" key="1">
    <source>
        <dbReference type="EMBL" id="RRO17649.1"/>
    </source>
</evidence>
<keyword evidence="2" id="KW-1185">Reference proteome</keyword>
<evidence type="ECO:0000313" key="2">
    <source>
        <dbReference type="Proteomes" id="UP000274515"/>
    </source>
</evidence>
<dbReference type="OrthoDB" id="9182727at2"/>